<accession>A0A2I0ABY7</accession>
<keyword evidence="3" id="KW-1185">Reference proteome</keyword>
<evidence type="ECO:0000313" key="2">
    <source>
        <dbReference type="EMBL" id="PKA53057.1"/>
    </source>
</evidence>
<dbReference type="Proteomes" id="UP000236161">
    <property type="component" value="Unassembled WGS sequence"/>
</dbReference>
<dbReference type="InterPro" id="IPR008546">
    <property type="entry name" value="VAN3-bd-like_auxin_canal"/>
</dbReference>
<dbReference type="STRING" id="1088818.A0A2I0ABY7"/>
<dbReference type="GO" id="GO:0010305">
    <property type="term" value="P:leaf vascular tissue pattern formation"/>
    <property type="evidence" value="ECO:0007669"/>
    <property type="project" value="TreeGrafter"/>
</dbReference>
<organism evidence="2 3">
    <name type="scientific">Apostasia shenzhenica</name>
    <dbReference type="NCBI Taxonomy" id="1088818"/>
    <lineage>
        <taxon>Eukaryota</taxon>
        <taxon>Viridiplantae</taxon>
        <taxon>Streptophyta</taxon>
        <taxon>Embryophyta</taxon>
        <taxon>Tracheophyta</taxon>
        <taxon>Spermatophyta</taxon>
        <taxon>Magnoliopsida</taxon>
        <taxon>Liliopsida</taxon>
        <taxon>Asparagales</taxon>
        <taxon>Orchidaceae</taxon>
        <taxon>Apostasioideae</taxon>
        <taxon>Apostasia</taxon>
    </lineage>
</organism>
<dbReference type="PANTHER" id="PTHR31351:SF30">
    <property type="entry name" value="VAN3-BINDING PROTEIN-LIKE"/>
    <property type="match status" value="1"/>
</dbReference>
<dbReference type="PANTHER" id="PTHR31351">
    <property type="entry name" value="EXPRESSED PROTEIN"/>
    <property type="match status" value="1"/>
</dbReference>
<dbReference type="GO" id="GO:0009734">
    <property type="term" value="P:auxin-activated signaling pathway"/>
    <property type="evidence" value="ECO:0007669"/>
    <property type="project" value="TreeGrafter"/>
</dbReference>
<evidence type="ECO:0000259" key="1">
    <source>
        <dbReference type="Pfam" id="PF05703"/>
    </source>
</evidence>
<feature type="domain" description="VAN3-binding protein-like auxin canalisation" evidence="1">
    <location>
        <begin position="57"/>
        <end position="197"/>
    </location>
</feature>
<dbReference type="Pfam" id="PF05703">
    <property type="entry name" value="Auxin_canalis"/>
    <property type="match status" value="1"/>
</dbReference>
<gene>
    <name evidence="2" type="ORF">AXF42_Ash002039</name>
</gene>
<dbReference type="AlphaFoldDB" id="A0A2I0ABY7"/>
<dbReference type="InterPro" id="IPR040269">
    <property type="entry name" value="VAB"/>
</dbReference>
<dbReference type="EMBL" id="KZ452001">
    <property type="protein sequence ID" value="PKA53057.1"/>
    <property type="molecule type" value="Genomic_DNA"/>
</dbReference>
<dbReference type="GO" id="GO:0010087">
    <property type="term" value="P:phloem or xylem histogenesis"/>
    <property type="evidence" value="ECO:0007669"/>
    <property type="project" value="TreeGrafter"/>
</dbReference>
<evidence type="ECO:0000313" key="3">
    <source>
        <dbReference type="Proteomes" id="UP000236161"/>
    </source>
</evidence>
<name>A0A2I0ABY7_9ASPA</name>
<sequence>MMNIVEPLSVEVLLRGEMIKSIEGLIDDLRNSLDNANAWLSSEEFTASTVRRHKFHVINLTSSRCIKALLTGDLFSRFLRRNQLKRKEKLRLQLAHVHAALSVARLAAAIAGAVANYSPETSKNKGRYSTIFGRVGGVWDKKMSMVVASAATLVATVCAEAAECVGAQRADIASAISQGLATHKSTEILGLTATAATCKYDFR</sequence>
<protein>
    <recommendedName>
        <fullName evidence="1">VAN3-binding protein-like auxin canalisation domain-containing protein</fullName>
    </recommendedName>
</protein>
<proteinExistence type="predicted"/>
<reference evidence="2 3" key="1">
    <citation type="journal article" date="2017" name="Nature">
        <title>The Apostasia genome and the evolution of orchids.</title>
        <authorList>
            <person name="Zhang G.Q."/>
            <person name="Liu K.W."/>
            <person name="Li Z."/>
            <person name="Lohaus R."/>
            <person name="Hsiao Y.Y."/>
            <person name="Niu S.C."/>
            <person name="Wang J.Y."/>
            <person name="Lin Y.C."/>
            <person name="Xu Q."/>
            <person name="Chen L.J."/>
            <person name="Yoshida K."/>
            <person name="Fujiwara S."/>
            <person name="Wang Z.W."/>
            <person name="Zhang Y.Q."/>
            <person name="Mitsuda N."/>
            <person name="Wang M."/>
            <person name="Liu G.H."/>
            <person name="Pecoraro L."/>
            <person name="Huang H.X."/>
            <person name="Xiao X.J."/>
            <person name="Lin M."/>
            <person name="Wu X.Y."/>
            <person name="Wu W.L."/>
            <person name="Chen Y.Y."/>
            <person name="Chang S.B."/>
            <person name="Sakamoto S."/>
            <person name="Ohme-Takagi M."/>
            <person name="Yagi M."/>
            <person name="Zeng S.J."/>
            <person name="Shen C.Y."/>
            <person name="Yeh C.M."/>
            <person name="Luo Y.B."/>
            <person name="Tsai W.C."/>
            <person name="Van de Peer Y."/>
            <person name="Liu Z.J."/>
        </authorList>
    </citation>
    <scope>NUCLEOTIDE SEQUENCE [LARGE SCALE GENOMIC DNA]</scope>
    <source>
        <strain evidence="3">cv. Shenzhen</strain>
        <tissue evidence="2">Stem</tissue>
    </source>
</reference>